<dbReference type="GO" id="GO:0010052">
    <property type="term" value="P:guard cell differentiation"/>
    <property type="evidence" value="ECO:0007669"/>
    <property type="project" value="InterPro"/>
</dbReference>
<evidence type="ECO:0000256" key="6">
    <source>
        <dbReference type="SAM" id="MobiDB-lite"/>
    </source>
</evidence>
<dbReference type="GO" id="GO:0045893">
    <property type="term" value="P:positive regulation of DNA-templated transcription"/>
    <property type="evidence" value="ECO:0007669"/>
    <property type="project" value="TreeGrafter"/>
</dbReference>
<keyword evidence="2" id="KW-0805">Transcription regulation</keyword>
<dbReference type="EMBL" id="JAVXUO010000329">
    <property type="protein sequence ID" value="KAK2993317.1"/>
    <property type="molecule type" value="Genomic_DNA"/>
</dbReference>
<feature type="domain" description="BHLH" evidence="7">
    <location>
        <begin position="246"/>
        <end position="297"/>
    </location>
</feature>
<dbReference type="InterPro" id="IPR044283">
    <property type="entry name" value="FAMA/SPEECHLESS/MUTE-like"/>
</dbReference>
<dbReference type="InterPro" id="IPR054502">
    <property type="entry name" value="bHLH-TF_ACT-like_plant"/>
</dbReference>
<feature type="region of interest" description="Disordered" evidence="6">
    <location>
        <begin position="1"/>
        <end position="20"/>
    </location>
</feature>
<accession>A0AA88UWC4</accession>
<organism evidence="8 9">
    <name type="scientific">Escallonia rubra</name>
    <dbReference type="NCBI Taxonomy" id="112253"/>
    <lineage>
        <taxon>Eukaryota</taxon>
        <taxon>Viridiplantae</taxon>
        <taxon>Streptophyta</taxon>
        <taxon>Embryophyta</taxon>
        <taxon>Tracheophyta</taxon>
        <taxon>Spermatophyta</taxon>
        <taxon>Magnoliopsida</taxon>
        <taxon>eudicotyledons</taxon>
        <taxon>Gunneridae</taxon>
        <taxon>Pentapetalae</taxon>
        <taxon>asterids</taxon>
        <taxon>campanulids</taxon>
        <taxon>Escalloniales</taxon>
        <taxon>Escalloniaceae</taxon>
        <taxon>Escallonia</taxon>
    </lineage>
</organism>
<proteinExistence type="predicted"/>
<dbReference type="InterPro" id="IPR036638">
    <property type="entry name" value="HLH_DNA-bd_sf"/>
</dbReference>
<dbReference type="Proteomes" id="UP001187471">
    <property type="component" value="Unassembled WGS sequence"/>
</dbReference>
<evidence type="ECO:0000256" key="3">
    <source>
        <dbReference type="ARBA" id="ARBA00023125"/>
    </source>
</evidence>
<dbReference type="InterPro" id="IPR011598">
    <property type="entry name" value="bHLH_dom"/>
</dbReference>
<protein>
    <recommendedName>
        <fullName evidence="7">BHLH domain-containing protein</fullName>
    </recommendedName>
</protein>
<dbReference type="SUPFAM" id="SSF47459">
    <property type="entry name" value="HLH, helix-loop-helix DNA-binding domain"/>
    <property type="match status" value="1"/>
</dbReference>
<reference evidence="8" key="1">
    <citation type="submission" date="2022-12" db="EMBL/GenBank/DDBJ databases">
        <title>Draft genome assemblies for two species of Escallonia (Escalloniales).</title>
        <authorList>
            <person name="Chanderbali A."/>
            <person name="Dervinis C."/>
            <person name="Anghel I."/>
            <person name="Soltis D."/>
            <person name="Soltis P."/>
            <person name="Zapata F."/>
        </authorList>
    </citation>
    <scope>NUCLEOTIDE SEQUENCE</scope>
    <source>
        <strain evidence="8">UCBG92.1500</strain>
        <tissue evidence="8">Leaf</tissue>
    </source>
</reference>
<evidence type="ECO:0000256" key="4">
    <source>
        <dbReference type="ARBA" id="ARBA00023163"/>
    </source>
</evidence>
<keyword evidence="3" id="KW-0238">DNA-binding</keyword>
<keyword evidence="4" id="KW-0804">Transcription</keyword>
<gene>
    <name evidence="8" type="ORF">RJ640_006805</name>
</gene>
<name>A0AA88UWC4_9ASTE</name>
<dbReference type="SMART" id="SM00353">
    <property type="entry name" value="HLH"/>
    <property type="match status" value="1"/>
</dbReference>
<comment type="subcellular location">
    <subcellularLocation>
        <location evidence="1">Nucleus</location>
    </subcellularLocation>
</comment>
<evidence type="ECO:0000256" key="1">
    <source>
        <dbReference type="ARBA" id="ARBA00004123"/>
    </source>
</evidence>
<keyword evidence="5" id="KW-0539">Nucleus</keyword>
<sequence length="503" mass="56263">MTHHKTREQERVTPSDIQSPSTPWEDFLKASFLCCTYALLSLDRGKGERNFEREEHLEDVESIEQQDTGTSGYWAYCCSRALEEEEEPLQLIRSPSLDDDKMPFLQMLDSAPPFTEQPSFQLLRLQHQKMLHTHNYLPLMDHTSTAMSMPIEPESCLTHVSDPHPLVRSESQFHPHSASYAEVGVSSQCHQKEQEPNSVHPTLAPIQRAGGSRETHRHRLLVSPVAPKRKRKRARRVPKDTELVESLRMTHIAVERNRRRQMNDYLSALRSLMPPSYVPRGDQATIVEGAIDFVKELEQLLQSLQAQKRTRESKSNGEAGGGDEAPGASLVPPTFMPPQFGVKLDGMEQESNSLTAESRSAAVNVQVTVIQNHANLKVECGWRPGQLTRTIMAMEELRLTVLHLNITSTDTCVNYSFSLKIEEDCACKLMMYVHVLGFFLPEGRKKENGVGFFFCVMRKLVDSLLINGPGTVLPRPLVSIDVGTAACSSSSGSRGFNSGGQAG</sequence>
<evidence type="ECO:0000259" key="7">
    <source>
        <dbReference type="PROSITE" id="PS50888"/>
    </source>
</evidence>
<evidence type="ECO:0000256" key="2">
    <source>
        <dbReference type="ARBA" id="ARBA00023015"/>
    </source>
</evidence>
<dbReference type="PANTHER" id="PTHR46684">
    <property type="entry name" value="TRANSCRIPTION FACTOR FAMA"/>
    <property type="match status" value="1"/>
</dbReference>
<dbReference type="PROSITE" id="PS50888">
    <property type="entry name" value="BHLH"/>
    <property type="match status" value="1"/>
</dbReference>
<evidence type="ECO:0000313" key="8">
    <source>
        <dbReference type="EMBL" id="KAK2993317.1"/>
    </source>
</evidence>
<dbReference type="Gene3D" id="4.10.280.10">
    <property type="entry name" value="Helix-loop-helix DNA-binding domain"/>
    <property type="match status" value="1"/>
</dbReference>
<evidence type="ECO:0000313" key="9">
    <source>
        <dbReference type="Proteomes" id="UP001187471"/>
    </source>
</evidence>
<dbReference type="GO" id="GO:0005634">
    <property type="term" value="C:nucleus"/>
    <property type="evidence" value="ECO:0007669"/>
    <property type="project" value="UniProtKB-SubCell"/>
</dbReference>
<dbReference type="AlphaFoldDB" id="A0AA88UWC4"/>
<feature type="region of interest" description="Disordered" evidence="6">
    <location>
        <begin position="306"/>
        <end position="333"/>
    </location>
</feature>
<evidence type="ECO:0000256" key="5">
    <source>
        <dbReference type="ARBA" id="ARBA00023242"/>
    </source>
</evidence>
<dbReference type="CDD" id="cd11448">
    <property type="entry name" value="bHLH_AtFAMA_like"/>
    <property type="match status" value="1"/>
</dbReference>
<dbReference type="GO" id="GO:0003700">
    <property type="term" value="F:DNA-binding transcription factor activity"/>
    <property type="evidence" value="ECO:0007669"/>
    <property type="project" value="InterPro"/>
</dbReference>
<dbReference type="PANTHER" id="PTHR46684:SF16">
    <property type="entry name" value="TRANSCRIPTION FACTOR BHLH67-LIKE ISOFORM X2"/>
    <property type="match status" value="1"/>
</dbReference>
<dbReference type="Pfam" id="PF00010">
    <property type="entry name" value="HLH"/>
    <property type="match status" value="1"/>
</dbReference>
<dbReference type="Pfam" id="PF22754">
    <property type="entry name" value="bHLH-TF_ACT-like_plant"/>
    <property type="match status" value="1"/>
</dbReference>
<dbReference type="GO" id="GO:0003677">
    <property type="term" value="F:DNA binding"/>
    <property type="evidence" value="ECO:0007669"/>
    <property type="project" value="UniProtKB-KW"/>
</dbReference>
<dbReference type="GO" id="GO:0046983">
    <property type="term" value="F:protein dimerization activity"/>
    <property type="evidence" value="ECO:0007669"/>
    <property type="project" value="InterPro"/>
</dbReference>
<keyword evidence="9" id="KW-1185">Reference proteome</keyword>
<comment type="caution">
    <text evidence="8">The sequence shown here is derived from an EMBL/GenBank/DDBJ whole genome shotgun (WGS) entry which is preliminary data.</text>
</comment>